<evidence type="ECO:0000256" key="5">
    <source>
        <dbReference type="ARBA" id="ARBA00023163"/>
    </source>
</evidence>
<dbReference type="InterPro" id="IPR013196">
    <property type="entry name" value="HTH_11"/>
</dbReference>
<dbReference type="InterPro" id="IPR007737">
    <property type="entry name" value="Mga_HTH"/>
</dbReference>
<keyword evidence="2" id="KW-0677">Repeat</keyword>
<dbReference type="InterPro" id="IPR013011">
    <property type="entry name" value="PTS_EIIB_2"/>
</dbReference>
<dbReference type="GO" id="GO:0006355">
    <property type="term" value="P:regulation of DNA-templated transcription"/>
    <property type="evidence" value="ECO:0007669"/>
    <property type="project" value="InterPro"/>
</dbReference>
<dbReference type="PROSITE" id="PS51099">
    <property type="entry name" value="PTS_EIIB_TYPE_2"/>
    <property type="match status" value="1"/>
</dbReference>
<proteinExistence type="predicted"/>
<dbReference type="InterPro" id="IPR011608">
    <property type="entry name" value="PRD"/>
</dbReference>
<keyword evidence="5" id="KW-0804">Transcription</keyword>
<dbReference type="SUPFAM" id="SSF55804">
    <property type="entry name" value="Phoshotransferase/anion transport protein"/>
    <property type="match status" value="1"/>
</dbReference>
<dbReference type="GO" id="GO:0008982">
    <property type="term" value="F:protein-N(PI)-phosphohistidine-sugar phosphotransferase activity"/>
    <property type="evidence" value="ECO:0007669"/>
    <property type="project" value="InterPro"/>
</dbReference>
<evidence type="ECO:0000256" key="3">
    <source>
        <dbReference type="ARBA" id="ARBA00023015"/>
    </source>
</evidence>
<organism evidence="9 10">
    <name type="scientific">Megamonas rupellensis</name>
    <dbReference type="NCBI Taxonomy" id="491921"/>
    <lineage>
        <taxon>Bacteria</taxon>
        <taxon>Bacillati</taxon>
        <taxon>Bacillota</taxon>
        <taxon>Negativicutes</taxon>
        <taxon>Selenomonadales</taxon>
        <taxon>Selenomonadaceae</taxon>
        <taxon>Megamonas</taxon>
    </lineage>
</organism>
<dbReference type="PROSITE" id="PS51372">
    <property type="entry name" value="PRD_2"/>
    <property type="match status" value="2"/>
</dbReference>
<dbReference type="SUPFAM" id="SSF52794">
    <property type="entry name" value="PTS system IIB component-like"/>
    <property type="match status" value="1"/>
</dbReference>
<dbReference type="CDD" id="cd05568">
    <property type="entry name" value="PTS_IIB_bgl_like"/>
    <property type="match status" value="1"/>
</dbReference>
<feature type="domain" description="PTS EIIA type-2" evidence="6">
    <location>
        <begin position="510"/>
        <end position="649"/>
    </location>
</feature>
<protein>
    <submittedName>
        <fullName evidence="9">Transcription antiterminator</fullName>
    </submittedName>
</protein>
<dbReference type="Pfam" id="PF08279">
    <property type="entry name" value="HTH_11"/>
    <property type="match status" value="1"/>
</dbReference>
<dbReference type="Pfam" id="PF00359">
    <property type="entry name" value="PTS_EIIA_2"/>
    <property type="match status" value="1"/>
</dbReference>
<dbReference type="GO" id="GO:0009401">
    <property type="term" value="P:phosphoenolpyruvate-dependent sugar phosphotransferase system"/>
    <property type="evidence" value="ECO:0007669"/>
    <property type="project" value="InterPro"/>
</dbReference>
<keyword evidence="3" id="KW-0805">Transcription regulation</keyword>
<evidence type="ECO:0000259" key="6">
    <source>
        <dbReference type="PROSITE" id="PS51094"/>
    </source>
</evidence>
<dbReference type="InterPro" id="IPR036095">
    <property type="entry name" value="PTS_EIIB-like_sf"/>
</dbReference>
<evidence type="ECO:0000313" key="10">
    <source>
        <dbReference type="Proteomes" id="UP000286147"/>
    </source>
</evidence>
<dbReference type="PROSITE" id="PS51094">
    <property type="entry name" value="PTS_EIIA_TYPE_2"/>
    <property type="match status" value="1"/>
</dbReference>
<evidence type="ECO:0000259" key="8">
    <source>
        <dbReference type="PROSITE" id="PS51372"/>
    </source>
</evidence>
<name>A0A412CH71_9FIRM</name>
<comment type="caution">
    <text evidence="9">The sequence shown here is derived from an EMBL/GenBank/DDBJ whole genome shotgun (WGS) entry which is preliminary data.</text>
</comment>
<keyword evidence="1" id="KW-0808">Transferase</keyword>
<sequence length="650" mass="74966">MPIQNKRILSILKILNKHKKAISGENLANLIGVSRSTIRRDIKDLNSSIQKYGAHILSEAGNGYKLVIDEQEKYSVLTEKYKLNSYINYTGDNIVPFDYNDRISFIIARILLNSLHNKIVNQEELAEELFISLSTLKKYLTDIKKSLARFNLELISDRFNGIKINGNETNIRYCISEYIFNRDDLINFTNNKFVKNIFSQEEINSVKHILMKVILKHNIRLTDIAFKNLLVHIIIIMCRSNRENTVEYTLNERKKLEQSSYFSSAKEILSIIQQQLGVDISNESYYLTQHFIASQKFIESTKTRNNCQQLISNILKKIKLNTNIDLSDDNELISGLTIHLIAAINRLKFNMNIRNGILESIKNNYPLAFEMAIIASEVIEQEENVKTNENEIGFLAIHFGASLERNKLNEEMGKTAIIVCATGLSTALLLKSKLQRRFGGILKITRVMSFYELTEQIINSVDFIFSTVPIPKLDNKKFILVEPIMTEDDLLSVEKQLNKNEENNFTNYRLFFKEDLFFPSLEATSSYNAIEQLADAMIQHGYIDNQVKQSIFERENMASTEIGGMIAIPHALENHMSEVTISVGVLKNPIIWNKEKVQVIFLLSIPKHLYKLWENIFKSIYKAFIEKYGSYKLVTDPKFETLMQLLNNID</sequence>
<keyword evidence="4" id="KW-0010">Activator</keyword>
<dbReference type="InterPro" id="IPR002178">
    <property type="entry name" value="PTS_EIIA_type-2_dom"/>
</dbReference>
<dbReference type="InterPro" id="IPR036390">
    <property type="entry name" value="WH_DNA-bd_sf"/>
</dbReference>
<evidence type="ECO:0000256" key="1">
    <source>
        <dbReference type="ARBA" id="ARBA00022679"/>
    </source>
</evidence>
<dbReference type="SUPFAM" id="SSF63520">
    <property type="entry name" value="PTS-regulatory domain, PRD"/>
    <property type="match status" value="2"/>
</dbReference>
<evidence type="ECO:0000313" key="9">
    <source>
        <dbReference type="EMBL" id="RGQ86072.1"/>
    </source>
</evidence>
<evidence type="ECO:0000259" key="7">
    <source>
        <dbReference type="PROSITE" id="PS51099"/>
    </source>
</evidence>
<reference evidence="9 10" key="1">
    <citation type="submission" date="2018-08" db="EMBL/GenBank/DDBJ databases">
        <title>A genome reference for cultivated species of the human gut microbiota.</title>
        <authorList>
            <person name="Zou Y."/>
            <person name="Xue W."/>
            <person name="Luo G."/>
        </authorList>
    </citation>
    <scope>NUCLEOTIDE SEQUENCE [LARGE SCALE GENOMIC DNA]</scope>
    <source>
        <strain evidence="9 10">AF27-12</strain>
    </source>
</reference>
<evidence type="ECO:0000256" key="4">
    <source>
        <dbReference type="ARBA" id="ARBA00023159"/>
    </source>
</evidence>
<accession>A0A412CH71</accession>
<dbReference type="SUPFAM" id="SSF46785">
    <property type="entry name" value="Winged helix' DNA-binding domain"/>
    <property type="match status" value="1"/>
</dbReference>
<dbReference type="Pfam" id="PF00874">
    <property type="entry name" value="PRD"/>
    <property type="match status" value="2"/>
</dbReference>
<dbReference type="PANTHER" id="PTHR30185:SF13">
    <property type="entry name" value="LICABCH OPERON REGULATOR-RELATED"/>
    <property type="match status" value="1"/>
</dbReference>
<dbReference type="PANTHER" id="PTHR30185">
    <property type="entry name" value="CRYPTIC BETA-GLUCOSIDE BGL OPERON ANTITERMINATOR"/>
    <property type="match status" value="1"/>
</dbReference>
<feature type="domain" description="PRD" evidence="8">
    <location>
        <begin position="302"/>
        <end position="409"/>
    </location>
</feature>
<evidence type="ECO:0000256" key="2">
    <source>
        <dbReference type="ARBA" id="ARBA00022737"/>
    </source>
</evidence>
<dbReference type="EMBL" id="QRTP01000003">
    <property type="protein sequence ID" value="RGQ86072.1"/>
    <property type="molecule type" value="Genomic_DNA"/>
</dbReference>
<dbReference type="InterPro" id="IPR016152">
    <property type="entry name" value="PTrfase/Anion_transptr"/>
</dbReference>
<dbReference type="Gene3D" id="3.40.50.2300">
    <property type="match status" value="1"/>
</dbReference>
<feature type="domain" description="PTS EIIB type-2" evidence="7">
    <location>
        <begin position="414"/>
        <end position="505"/>
    </location>
</feature>
<dbReference type="InterPro" id="IPR036634">
    <property type="entry name" value="PRD_sf"/>
</dbReference>
<dbReference type="Gene3D" id="1.10.1790.10">
    <property type="entry name" value="PRD domain"/>
    <property type="match status" value="2"/>
</dbReference>
<dbReference type="AlphaFoldDB" id="A0A412CH71"/>
<dbReference type="RefSeq" id="WP_118035536.1">
    <property type="nucleotide sequence ID" value="NZ_QRTP01000003.1"/>
</dbReference>
<feature type="domain" description="PRD" evidence="8">
    <location>
        <begin position="197"/>
        <end position="301"/>
    </location>
</feature>
<gene>
    <name evidence="9" type="ORF">DWY77_02250</name>
</gene>
<dbReference type="PROSITE" id="PS00372">
    <property type="entry name" value="PTS_EIIA_TYPE_2_HIS"/>
    <property type="match status" value="1"/>
</dbReference>
<dbReference type="Pfam" id="PF05043">
    <property type="entry name" value="Mga"/>
    <property type="match status" value="1"/>
</dbReference>
<dbReference type="Proteomes" id="UP000286147">
    <property type="component" value="Unassembled WGS sequence"/>
</dbReference>
<dbReference type="InterPro" id="IPR036388">
    <property type="entry name" value="WH-like_DNA-bd_sf"/>
</dbReference>
<dbReference type="InterPro" id="IPR050661">
    <property type="entry name" value="BglG_antiterminators"/>
</dbReference>
<dbReference type="Gene3D" id="1.10.10.10">
    <property type="entry name" value="Winged helix-like DNA-binding domain superfamily/Winged helix DNA-binding domain"/>
    <property type="match status" value="2"/>
</dbReference>
<dbReference type="Gene3D" id="3.40.930.10">
    <property type="entry name" value="Mannitol-specific EII, Chain A"/>
    <property type="match status" value="1"/>
</dbReference>